<dbReference type="Gene3D" id="3.30.40.10">
    <property type="entry name" value="Zinc/RING finger domain, C3HC4 (zinc finger)"/>
    <property type="match status" value="1"/>
</dbReference>
<comment type="caution">
    <text evidence="8">The sequence shown here is derived from an EMBL/GenBank/DDBJ whole genome shotgun (WGS) entry which is preliminary data.</text>
</comment>
<dbReference type="InterPro" id="IPR013083">
    <property type="entry name" value="Znf_RING/FYVE/PHD"/>
</dbReference>
<evidence type="ECO:0008006" key="10">
    <source>
        <dbReference type="Google" id="ProtNLM"/>
    </source>
</evidence>
<dbReference type="GO" id="GO:0006355">
    <property type="term" value="P:regulation of DNA-templated transcription"/>
    <property type="evidence" value="ECO:0007669"/>
    <property type="project" value="InterPro"/>
</dbReference>
<feature type="region of interest" description="Disordered" evidence="5">
    <location>
        <begin position="1011"/>
        <end position="1048"/>
    </location>
</feature>
<organism evidence="8 9">
    <name type="scientific">Mortierella hygrophila</name>
    <dbReference type="NCBI Taxonomy" id="979708"/>
    <lineage>
        <taxon>Eukaryota</taxon>
        <taxon>Fungi</taxon>
        <taxon>Fungi incertae sedis</taxon>
        <taxon>Mucoromycota</taxon>
        <taxon>Mortierellomycotina</taxon>
        <taxon>Mortierellomycetes</taxon>
        <taxon>Mortierellales</taxon>
        <taxon>Mortierellaceae</taxon>
        <taxon>Mortierella</taxon>
    </lineage>
</organism>
<dbReference type="InterPro" id="IPR019786">
    <property type="entry name" value="Zinc_finger_PHD-type_CS"/>
</dbReference>
<keyword evidence="1" id="KW-0479">Metal-binding</keyword>
<dbReference type="Gene3D" id="2.30.30.140">
    <property type="match status" value="3"/>
</dbReference>
<feature type="compositionally biased region" description="Polar residues" evidence="5">
    <location>
        <begin position="98"/>
        <end position="119"/>
    </location>
</feature>
<protein>
    <recommendedName>
        <fullName evidence="10">PHD-type domain-containing protein</fullName>
    </recommendedName>
</protein>
<dbReference type="SMART" id="SM00249">
    <property type="entry name" value="PHD"/>
    <property type="match status" value="1"/>
</dbReference>
<evidence type="ECO:0000256" key="2">
    <source>
        <dbReference type="ARBA" id="ARBA00022771"/>
    </source>
</evidence>
<evidence type="ECO:0000256" key="3">
    <source>
        <dbReference type="ARBA" id="ARBA00022833"/>
    </source>
</evidence>
<dbReference type="GO" id="GO:0043565">
    <property type="term" value="F:sequence-specific DNA binding"/>
    <property type="evidence" value="ECO:0007669"/>
    <property type="project" value="InterPro"/>
</dbReference>
<keyword evidence="9" id="KW-1185">Reference proteome</keyword>
<dbReference type="InterPro" id="IPR001965">
    <property type="entry name" value="Znf_PHD"/>
</dbReference>
<keyword evidence="2 4" id="KW-0863">Zinc-finger</keyword>
<feature type="compositionally biased region" description="Low complexity" evidence="5">
    <location>
        <begin position="206"/>
        <end position="217"/>
    </location>
</feature>
<dbReference type="SUPFAM" id="SSF63748">
    <property type="entry name" value="Tudor/PWWP/MBT"/>
    <property type="match status" value="2"/>
</dbReference>
<feature type="compositionally biased region" description="Low complexity" evidence="5">
    <location>
        <begin position="727"/>
        <end position="754"/>
    </location>
</feature>
<feature type="compositionally biased region" description="Basic and acidic residues" evidence="5">
    <location>
        <begin position="922"/>
        <end position="932"/>
    </location>
</feature>
<dbReference type="EMBL" id="JAAAXW010000328">
    <property type="protein sequence ID" value="KAF9538166.1"/>
    <property type="molecule type" value="Genomic_DNA"/>
</dbReference>
<dbReference type="PROSITE" id="PS51805">
    <property type="entry name" value="EPHD"/>
    <property type="match status" value="1"/>
</dbReference>
<dbReference type="Gene3D" id="3.40.50.150">
    <property type="entry name" value="Vaccinia Virus protein VP39"/>
    <property type="match status" value="2"/>
</dbReference>
<sequence>MHDTRQDCEQEPALDDLVREPPPSIDGAEEEISPKEMTADVQPTESDAAPCLDTLTESTSVATVTSIPTIPTPTTSTATAATPIVVKRGRGRPRKSESGTGAPNTFCTQDEITGHSSTLLRRPEAATGTSSLSPPGSNLSQQRPTAHLNPTNSTNSTNSQCESCMSFDTRLFKFGKLKVCKMCENLMRTMTGSSRRQTVVPPAPPTASSSSSSASTTLTKQGHNVSTVPLRKPQVDPRGYLVASTSSKQDHIGVNTISHFATVPHSTFDPSITTISPSSLVLVPESKPVPVTLTKRGEIAKKRGRKPKPRDESTNLAAKVAPVPTSQSPQQPTTDPASEQAAVKKRSRNPMALYPYNILPVTDPASVVVFKSKSATYVEASVTVTPAASITFPSPTDPSGSAVSHDDNFNFQTTGAFLTRTASKLLGGQEVIGVDSNIHGYAHGRLVKVQNIDKTWHFGAMVGLDRGKIRVHFDGWGPEWDEWIASDSRRLKVLDAEEITLRNSLLLPPTLLSSQAPTAVASANQSSQQLPMDNTPTLQAVSALNKAIRPPTVAQPTKPPRILKPIAIKRKLAPSMDDVVPALILVDPDLPRPFAKMVKKPKTSETLDLSGKSLPMPTSLVVPKSKKPKLDKSSSITAATSEEGALARAAIVPAATTATTATRTGVTSTNGMYIDLTSTNGMYIDLTSPKPSTTSAPSNSTPVLSFTNLKAAKPRATSTKDVPKPPKLIAIAPKGSTTGDSSTTAADAATPGTDKPVKLSLADARILLLGIEVGTKVEAQDKHGQWRPSTVVQVKARRVLVKYNECPNLADEWFIVDSNRLILPERPLMGPLHENSQIRATPKVASTNDLKRRDSAWSPPIDIEGHSPIDCPATCSRSPSSASSLSTAQSSQLSSPNTADLFSTSSDDLSEPGSTVSLPGDPVDKEPVKDDEPPPPPTPRPPHTLGNPILLDLPPYEIVAFEFEDQEKELLRIIHQVLDTGLIKNAVVEFPPEEYIPTVRVVKKKKKIVEGDGGEGAAEGEDGENEGDDDGEVEAEKRTSKRTNDKTRERFEALMEARLEKRNHRPSIFSPRKTPNPIRKKDPDVLQRIREEARRHMCNIPVLRYVRQVIYKESDRLEALNSSFERQKQKYARAISNRASSSNRMKIKRTSGPLSRRIFGLSNPNLTGITFNEAGYIESANIPKPVVVPSPEALKKLKKMQKKKERLMKMKAMENPNQDLIPDTTVDDTFQNLRSLTRDNKKRKRPLKEDHITFLRRTMVAGTRIRSRDRQMEWLTAVIRDVKNSRVLVHYEGFAEFFNEWIDINSERLKFDPSMEQYPVPLEGVLGPIVNTVAVVAPTPQVETTSSAAVPTETHEVLAESEVVVSNFEAISDNVQHEEGGKEVHCVQCQVKISQFRIYCMYCEVESKVEGSEQKPFNICLWCFSNAYPDYHDHPRSSFATKVIVGPRGVRPVKGGIITRFEKDLMDLEYKEPDRPETALVPDLHFQAMMGLESDQGFLYLDQQWKDKKVCAFCNDDGTSKDFFIGPQPFLLASTNRYGDTKKRNFWAHDACARHSPEVIQAKDGSWYNVSMAMRRGRTVKCTGCREKGATIGCFDPKCGRSFHVPCTGKPMSHFEDGVIFWCPQHERALMQRDAYDDTFSCDRCSKVLGVNPWHSCSKCSEDYFHTFDLCRECFSKDDINHEHDKDDFNVTSLELMYKEQIEKEAAAAQAIEAEEYAPVKKKMPTYKAKMRGLSRLVCSYCWSGSSSKWRKGYNGVLMCEDCFLAGPVNDIPMQPPMDIETLPDGLGSVPLSSVSVLAAQEEYSRGVGTYATSAEDYSHSPYLTRTAVSSVRFDHSSSQAVYLDSYGPAENQLFSLPIDTTYYDIPGRAPRWATHSGTDYHGTWLPQTVRRAVTKFTNPNDKILSNFLGRGTDAIECFLLGRCCTAVDINPAAVTLSIRNCSFAIPQDGSIKAEHRPTILQGDSRRLTGPLFESETFDHVLSHPPYKDCVAYSTHIDGDLSRFGNALEFQREMRSVVRETYRLLKMGRRCTLGIGDNREHCFYIPVSFQLIRQYINEGFELEELIVKRQRYCAMFGLGTYLCVQFDFLCFTHEFIATLRKVPKEEIDTMILEPDYAVLDDVGITSIVRAIPSCPVERKSVVMGSVWTFKPTEEYDFPTLCVSRMVERFGRNDANWEEYKLSFKVDNPDEAKSEQWTEHAVEILPPVEDDLVSYERDRLQQIQENNRMLLALGLITDLSETSDDLGHQTKISKDAPCYPPPAQTTLRLIAHIPCTTLKTHQITAYRTAIMHLAKQALDQLPVSGIFIVGAQDIRTETGKLFPLGMLVMEDVIRAVGEDCLRLKELIEAVPDGYQKDRRKITNWGEFKEEPRWPGDGIPTLHLPIVHACYLVFTKVKERVVPSQGTTAYAENEAVSSN</sequence>
<dbReference type="Proteomes" id="UP000723463">
    <property type="component" value="Unassembled WGS sequence"/>
</dbReference>
<dbReference type="InterPro" id="IPR000679">
    <property type="entry name" value="Znf_GATA"/>
</dbReference>
<dbReference type="InterPro" id="IPR034732">
    <property type="entry name" value="EPHD"/>
</dbReference>
<feature type="region of interest" description="Disordered" evidence="5">
    <location>
        <begin position="711"/>
        <end position="755"/>
    </location>
</feature>
<feature type="compositionally biased region" description="Low complexity" evidence="5">
    <location>
        <begin position="320"/>
        <end position="338"/>
    </location>
</feature>
<feature type="compositionally biased region" description="Basic and acidic residues" evidence="5">
    <location>
        <begin position="1034"/>
        <end position="1048"/>
    </location>
</feature>
<evidence type="ECO:0000256" key="1">
    <source>
        <dbReference type="ARBA" id="ARBA00022723"/>
    </source>
</evidence>
<feature type="region of interest" description="Disordered" evidence="5">
    <location>
        <begin position="297"/>
        <end position="345"/>
    </location>
</feature>
<evidence type="ECO:0000259" key="7">
    <source>
        <dbReference type="PROSITE" id="PS51805"/>
    </source>
</evidence>
<evidence type="ECO:0000313" key="9">
    <source>
        <dbReference type="Proteomes" id="UP000723463"/>
    </source>
</evidence>
<dbReference type="CDD" id="cd15571">
    <property type="entry name" value="ePHD"/>
    <property type="match status" value="1"/>
</dbReference>
<dbReference type="PROSITE" id="PS01359">
    <property type="entry name" value="ZF_PHD_1"/>
    <property type="match status" value="1"/>
</dbReference>
<feature type="compositionally biased region" description="Polar residues" evidence="5">
    <location>
        <begin position="127"/>
        <end position="150"/>
    </location>
</feature>
<feature type="region of interest" description="Disordered" evidence="5">
    <location>
        <begin position="192"/>
        <end position="232"/>
    </location>
</feature>
<evidence type="ECO:0000259" key="6">
    <source>
        <dbReference type="PROSITE" id="PS50114"/>
    </source>
</evidence>
<dbReference type="InterPro" id="IPR029063">
    <property type="entry name" value="SAM-dependent_MTases_sf"/>
</dbReference>
<feature type="domain" description="PHD-type" evidence="7">
    <location>
        <begin position="1508"/>
        <end position="1627"/>
    </location>
</feature>
<feature type="compositionally biased region" description="Low complexity" evidence="5">
    <location>
        <begin position="66"/>
        <end position="86"/>
    </location>
</feature>
<feature type="region of interest" description="Disordered" evidence="5">
    <location>
        <begin position="1"/>
        <end position="50"/>
    </location>
</feature>
<feature type="region of interest" description="Disordered" evidence="5">
    <location>
        <begin position="66"/>
        <end position="160"/>
    </location>
</feature>
<feature type="region of interest" description="Disordered" evidence="5">
    <location>
        <begin position="832"/>
        <end position="949"/>
    </location>
</feature>
<dbReference type="Pfam" id="PF13771">
    <property type="entry name" value="zf-HC5HC2H"/>
    <property type="match status" value="1"/>
</dbReference>
<evidence type="ECO:0000313" key="8">
    <source>
        <dbReference type="EMBL" id="KAF9538166.1"/>
    </source>
</evidence>
<evidence type="ECO:0000256" key="5">
    <source>
        <dbReference type="SAM" id="MobiDB-lite"/>
    </source>
</evidence>
<feature type="compositionally biased region" description="Low complexity" evidence="5">
    <location>
        <begin position="871"/>
        <end position="895"/>
    </location>
</feature>
<name>A0A9P6EYD4_9FUNG</name>
<dbReference type="GO" id="GO:0008270">
    <property type="term" value="F:zinc ion binding"/>
    <property type="evidence" value="ECO:0007669"/>
    <property type="project" value="UniProtKB-KW"/>
</dbReference>
<gene>
    <name evidence="8" type="ORF">EC957_007118</name>
</gene>
<evidence type="ECO:0000256" key="4">
    <source>
        <dbReference type="PROSITE-ProRule" id="PRU00094"/>
    </source>
</evidence>
<keyword evidence="3" id="KW-0862">Zinc</keyword>
<feature type="compositionally biased region" description="Polar residues" evidence="5">
    <location>
        <begin position="218"/>
        <end position="227"/>
    </location>
</feature>
<feature type="compositionally biased region" description="Acidic residues" evidence="5">
    <location>
        <begin position="1018"/>
        <end position="1033"/>
    </location>
</feature>
<proteinExistence type="predicted"/>
<dbReference type="PROSITE" id="PS50114">
    <property type="entry name" value="GATA_ZN_FINGER_2"/>
    <property type="match status" value="1"/>
</dbReference>
<accession>A0A9P6EYD4</accession>
<feature type="compositionally biased region" description="Polar residues" evidence="5">
    <location>
        <begin position="896"/>
        <end position="917"/>
    </location>
</feature>
<feature type="region of interest" description="Disordered" evidence="5">
    <location>
        <begin position="602"/>
        <end position="636"/>
    </location>
</feature>
<dbReference type="SUPFAM" id="SSF53335">
    <property type="entry name" value="S-adenosyl-L-methionine-dependent methyltransferases"/>
    <property type="match status" value="1"/>
</dbReference>
<reference evidence="8" key="1">
    <citation type="journal article" date="2020" name="Fungal Divers.">
        <title>Resolving the Mortierellaceae phylogeny through synthesis of multi-gene phylogenetics and phylogenomics.</title>
        <authorList>
            <person name="Vandepol N."/>
            <person name="Liber J."/>
            <person name="Desiro A."/>
            <person name="Na H."/>
            <person name="Kennedy M."/>
            <person name="Barry K."/>
            <person name="Grigoriev I.V."/>
            <person name="Miller A.N."/>
            <person name="O'Donnell K."/>
            <person name="Stajich J.E."/>
            <person name="Bonito G."/>
        </authorList>
    </citation>
    <scope>NUCLEOTIDE SEQUENCE</scope>
    <source>
        <strain evidence="8">NRRL 2591</strain>
    </source>
</reference>
<feature type="domain" description="GATA-type" evidence="6">
    <location>
        <begin position="1739"/>
        <end position="1765"/>
    </location>
</feature>
<feature type="compositionally biased region" description="Polar residues" evidence="5">
    <location>
        <begin position="834"/>
        <end position="848"/>
    </location>
</feature>